<protein>
    <submittedName>
        <fullName evidence="2">T9SS type A sorting domain-containing protein</fullName>
    </submittedName>
</protein>
<dbReference type="Gene3D" id="2.60.40.10">
    <property type="entry name" value="Immunoglobulins"/>
    <property type="match status" value="1"/>
</dbReference>
<dbReference type="Proteomes" id="UP000664369">
    <property type="component" value="Unassembled WGS sequence"/>
</dbReference>
<evidence type="ECO:0000313" key="3">
    <source>
        <dbReference type="Proteomes" id="UP000664369"/>
    </source>
</evidence>
<gene>
    <name evidence="2" type="ORF">J4E00_06650</name>
</gene>
<evidence type="ECO:0000256" key="1">
    <source>
        <dbReference type="SAM" id="SignalP"/>
    </source>
</evidence>
<sequence>MLPLFALFLGLLSFTDAAAQTTINFRNVIVTSGTTTANATTNTYDAVSTTPGPGVFQGTNFGTLDLSTGALLLQGGSIEIVEAANENYPTAFVNYGIKQGATLASSGSSNIPPLTSQVQLTQTNYNAATRTRTFSLSNAAINILALATTGGGGAGTNYRFDISVSTGPGQDDDGDPINPILGQRRASVFAATGTPVVPPTIVGNAIYVAPNAGANVTYNVNPPTPRPFQGADLSSSNNGGNAYDVNNGQLLLNGGTATTTENGPNVINGVVLYYRVRALTGTPPAITPYQAIQLTQISNVNGTRTFQLTTAQLNLIASSPVLTGTVNGQNSVYNLDAYFQASGTNTSTGSIFSITDPVNPNSPYTASFSVTGVPVAQTIWVGGTNDNWFDASNWSNGVPNASTNALVRDLGAGNTVPYPNIYSDVVNATAGGVVLYDNTGSGPAQCRDLTMGGTSQASRSITRLVVGRLKVFGNFNNNYDSFIQRENTVVEFAGVNQNITGGSFVAIDISGGGTKYDSGVMNVSEKITFIDGLLTTDVTQPLLSVIVLADRAPNNNNNGAQLINETDHNYLRGFVRTTRQSVLSGETRTYGNMGMTLTFNNGNNPGNVEVTRNTAESYTPLGTKYSARRIFGVRPSDQQTNAGGLNATMIFHYQNIDTRGLGAGNAFRIQEDNLSLFLSQNGGNTFQQLGRDILDTLANNLTKYNVRAFATFTLGDITNPLPVRLTAFDAKRVGSDALITWQTASEVNSKGYDVQVSTNGTEYRTIATVNSISANTTTPSNYRYVDTEANKAGMRYYRLRQVDLDGKDTYFKPVGVSFDGKGTTTELVAYPNPLKSGDNLRLAMQTSVAGKGQITITDMTGRTLSTETVDMASGVTDMSLNKFSGLKMGIYMVRVSMPSGDTKTLKVVKQ</sequence>
<dbReference type="InterPro" id="IPR026444">
    <property type="entry name" value="Secre_tail"/>
</dbReference>
<dbReference type="InterPro" id="IPR013783">
    <property type="entry name" value="Ig-like_fold"/>
</dbReference>
<keyword evidence="1" id="KW-0732">Signal</keyword>
<dbReference type="NCBIfam" id="TIGR04183">
    <property type="entry name" value="Por_Secre_tail"/>
    <property type="match status" value="1"/>
</dbReference>
<feature type="chain" id="PRO_5047251118" evidence="1">
    <location>
        <begin position="20"/>
        <end position="910"/>
    </location>
</feature>
<proteinExistence type="predicted"/>
<organism evidence="2 3">
    <name type="scientific">Hymenobacter negativus</name>
    <dbReference type="NCBI Taxonomy" id="2795026"/>
    <lineage>
        <taxon>Bacteria</taxon>
        <taxon>Pseudomonadati</taxon>
        <taxon>Bacteroidota</taxon>
        <taxon>Cytophagia</taxon>
        <taxon>Cytophagales</taxon>
        <taxon>Hymenobacteraceae</taxon>
        <taxon>Hymenobacter</taxon>
    </lineage>
</organism>
<accession>A0ABS3QDC7</accession>
<feature type="signal peptide" evidence="1">
    <location>
        <begin position="1"/>
        <end position="19"/>
    </location>
</feature>
<dbReference type="EMBL" id="JAGETZ010000002">
    <property type="protein sequence ID" value="MBO2008725.1"/>
    <property type="molecule type" value="Genomic_DNA"/>
</dbReference>
<name>A0ABS3QDC7_9BACT</name>
<keyword evidence="3" id="KW-1185">Reference proteome</keyword>
<evidence type="ECO:0000313" key="2">
    <source>
        <dbReference type="EMBL" id="MBO2008725.1"/>
    </source>
</evidence>
<comment type="caution">
    <text evidence="2">The sequence shown here is derived from an EMBL/GenBank/DDBJ whole genome shotgun (WGS) entry which is preliminary data.</text>
</comment>
<reference evidence="2 3" key="1">
    <citation type="submission" date="2021-03" db="EMBL/GenBank/DDBJ databases">
        <authorList>
            <person name="Kim M.K."/>
        </authorList>
    </citation>
    <scope>NUCLEOTIDE SEQUENCE [LARGE SCALE GENOMIC DNA]</scope>
    <source>
        <strain evidence="2 3">BT442</strain>
    </source>
</reference>